<dbReference type="GeneID" id="59293929"/>
<dbReference type="EMBL" id="JACCJC010000087">
    <property type="protein sequence ID" value="KAF6226789.1"/>
    <property type="molecule type" value="Genomic_DNA"/>
</dbReference>
<keyword evidence="2" id="KW-1185">Reference proteome</keyword>
<evidence type="ECO:0000313" key="1">
    <source>
        <dbReference type="EMBL" id="KAF6226789.1"/>
    </source>
</evidence>
<accession>A0A8H6FGA4</accession>
<dbReference type="RefSeq" id="XP_037158940.1">
    <property type="nucleotide sequence ID" value="XM_037314165.1"/>
</dbReference>
<name>A0A8H6FGA4_9LECA</name>
<protein>
    <submittedName>
        <fullName evidence="1">Uncharacterized protein</fullName>
    </submittedName>
</protein>
<dbReference type="Proteomes" id="UP000578531">
    <property type="component" value="Unassembled WGS sequence"/>
</dbReference>
<proteinExistence type="predicted"/>
<dbReference type="AlphaFoldDB" id="A0A8H6FGA4"/>
<organism evidence="1 2">
    <name type="scientific">Letharia columbiana</name>
    <dbReference type="NCBI Taxonomy" id="112416"/>
    <lineage>
        <taxon>Eukaryota</taxon>
        <taxon>Fungi</taxon>
        <taxon>Dikarya</taxon>
        <taxon>Ascomycota</taxon>
        <taxon>Pezizomycotina</taxon>
        <taxon>Lecanoromycetes</taxon>
        <taxon>OSLEUM clade</taxon>
        <taxon>Lecanoromycetidae</taxon>
        <taxon>Lecanorales</taxon>
        <taxon>Lecanorineae</taxon>
        <taxon>Parmeliaceae</taxon>
        <taxon>Letharia</taxon>
    </lineage>
</organism>
<gene>
    <name evidence="1" type="ORF">HO173_012293</name>
</gene>
<reference evidence="1 2" key="1">
    <citation type="journal article" date="2020" name="Genomics">
        <title>Complete, high-quality genomes from long-read metagenomic sequencing of two wolf lichen thalli reveals enigmatic genome architecture.</title>
        <authorList>
            <person name="McKenzie S.K."/>
            <person name="Walston R.F."/>
            <person name="Allen J.L."/>
        </authorList>
    </citation>
    <scope>NUCLEOTIDE SEQUENCE [LARGE SCALE GENOMIC DNA]</scope>
    <source>
        <strain evidence="1">WasteWater2</strain>
    </source>
</reference>
<comment type="caution">
    <text evidence="1">The sequence shown here is derived from an EMBL/GenBank/DDBJ whole genome shotgun (WGS) entry which is preliminary data.</text>
</comment>
<evidence type="ECO:0000313" key="2">
    <source>
        <dbReference type="Proteomes" id="UP000578531"/>
    </source>
</evidence>
<sequence>MINKRYAQRDQLGFKQKIADHKLRCPCPNIYCASSVERHTLITLPNNVAVQFAAGQIRSALLASRVDHENRYIRPSSPRAEIRCLWSAATVVLPRKRPPMTSTGKTEKQEMPYEAFDDEPALGGRIATDFDTHVVPTFIDRGNRGNARTRGLGSILKLGQKISTSSS</sequence>